<evidence type="ECO:0000313" key="1">
    <source>
        <dbReference type="EMBL" id="ENO95988.1"/>
    </source>
</evidence>
<dbReference type="AlphaFoldDB" id="N6ZNU5"/>
<dbReference type="NCBIfam" id="TIGR03373">
    <property type="entry name" value="VI_minor_4"/>
    <property type="match status" value="1"/>
</dbReference>
<evidence type="ECO:0000313" key="2">
    <source>
        <dbReference type="Proteomes" id="UP000013047"/>
    </source>
</evidence>
<reference evidence="1 2" key="1">
    <citation type="submission" date="2012-09" db="EMBL/GenBank/DDBJ databases">
        <title>Draft Genome Sequences of 6 Strains from Genus Thauera.</title>
        <authorList>
            <person name="Liu B."/>
            <person name="Shapleigh J.P."/>
            <person name="Frostegard A.H."/>
        </authorList>
    </citation>
    <scope>NUCLEOTIDE SEQUENCE [LARGE SCALE GENOMIC DNA]</scope>
    <source>
        <strain evidence="1 2">B4P</strain>
    </source>
</reference>
<keyword evidence="2" id="KW-1185">Reference proteome</keyword>
<protein>
    <submittedName>
        <fullName evidence="1">Phosphoprotein phosphatase</fullName>
    </submittedName>
</protein>
<comment type="caution">
    <text evidence="1">The sequence shown here is derived from an EMBL/GenBank/DDBJ whole genome shotgun (WGS) entry which is preliminary data.</text>
</comment>
<dbReference type="InterPro" id="IPR017748">
    <property type="entry name" value="TagF"/>
</dbReference>
<organism evidence="1 2">
    <name type="scientific">Thauera phenylacetica B4P</name>
    <dbReference type="NCBI Taxonomy" id="1234382"/>
    <lineage>
        <taxon>Bacteria</taxon>
        <taxon>Pseudomonadati</taxon>
        <taxon>Pseudomonadota</taxon>
        <taxon>Betaproteobacteria</taxon>
        <taxon>Rhodocyclales</taxon>
        <taxon>Zoogloeaceae</taxon>
        <taxon>Thauera</taxon>
    </lineage>
</organism>
<sequence length="236" mass="25795">MSDDDLPGWYGKIASLGDFASRRLPAEFISCWDAWLQRMLPDSRARLGDRWLERYLGSPIWRFLLFPGVCGESIWAGLIMPSVDRVGRYFPVTIASRLQALASTEREFDALADWLDRLAAAALATLDLRRSAQQFDAALTTLRAPLPAPPRVVLAGRIAARLHDRSAGRFMLPSDDELAQTLMGVGAGLLTEQARGSSLWWTPCATGATTPLVLARGLPDGEQFAAMLDAGGTRHA</sequence>
<dbReference type="EMBL" id="AMXF01000149">
    <property type="protein sequence ID" value="ENO95988.1"/>
    <property type="molecule type" value="Genomic_DNA"/>
</dbReference>
<proteinExistence type="predicted"/>
<dbReference type="Pfam" id="PF09867">
    <property type="entry name" value="TagF_N"/>
    <property type="match status" value="1"/>
</dbReference>
<dbReference type="Proteomes" id="UP000013047">
    <property type="component" value="Unassembled WGS sequence"/>
</dbReference>
<name>N6ZNU5_9RHOO</name>
<accession>N6ZNU5</accession>
<dbReference type="InterPro" id="IPR038225">
    <property type="entry name" value="TagF_sf"/>
</dbReference>
<dbReference type="PIRSF" id="PIRSF029287">
    <property type="entry name" value="UCP029287"/>
    <property type="match status" value="1"/>
</dbReference>
<dbReference type="OrthoDB" id="9801841at2"/>
<gene>
    <name evidence="1" type="ORF">C667_16261</name>
</gene>
<dbReference type="Gene3D" id="3.40.1730.10">
    <property type="entry name" value="pa0076 domain"/>
    <property type="match status" value="1"/>
</dbReference>
<dbReference type="RefSeq" id="WP_004369262.1">
    <property type="nucleotide sequence ID" value="NZ_AMXF01000149.1"/>
</dbReference>